<dbReference type="EMBL" id="CADCXV010001565">
    <property type="protein sequence ID" value="CAB0045373.1"/>
    <property type="molecule type" value="Genomic_DNA"/>
</dbReference>
<dbReference type="Proteomes" id="UP000479190">
    <property type="component" value="Unassembled WGS sequence"/>
</dbReference>
<dbReference type="AlphaFoldDB" id="A0A6H5J9S7"/>
<sequence>MQTRSEDAMDWEESVQPRQLQLATAGRGSNGRTPTGGEMPASVDVPTAWHASPPSPSPGEGRRAERRRRAAIGG</sequence>
<gene>
    <name evidence="2" type="ORF">TBRA_LOCUS16888</name>
</gene>
<evidence type="ECO:0000313" key="2">
    <source>
        <dbReference type="EMBL" id="CAB0045373.1"/>
    </source>
</evidence>
<feature type="compositionally biased region" description="Basic residues" evidence="1">
    <location>
        <begin position="64"/>
        <end position="74"/>
    </location>
</feature>
<organism evidence="2 3">
    <name type="scientific">Trichogramma brassicae</name>
    <dbReference type="NCBI Taxonomy" id="86971"/>
    <lineage>
        <taxon>Eukaryota</taxon>
        <taxon>Metazoa</taxon>
        <taxon>Ecdysozoa</taxon>
        <taxon>Arthropoda</taxon>
        <taxon>Hexapoda</taxon>
        <taxon>Insecta</taxon>
        <taxon>Pterygota</taxon>
        <taxon>Neoptera</taxon>
        <taxon>Endopterygota</taxon>
        <taxon>Hymenoptera</taxon>
        <taxon>Apocrita</taxon>
        <taxon>Proctotrupomorpha</taxon>
        <taxon>Chalcidoidea</taxon>
        <taxon>Trichogrammatidae</taxon>
        <taxon>Trichogramma</taxon>
    </lineage>
</organism>
<feature type="region of interest" description="Disordered" evidence="1">
    <location>
        <begin position="1"/>
        <end position="74"/>
    </location>
</feature>
<evidence type="ECO:0000256" key="1">
    <source>
        <dbReference type="SAM" id="MobiDB-lite"/>
    </source>
</evidence>
<accession>A0A6H5J9S7</accession>
<name>A0A6H5J9S7_9HYME</name>
<evidence type="ECO:0000313" key="3">
    <source>
        <dbReference type="Proteomes" id="UP000479190"/>
    </source>
</evidence>
<protein>
    <submittedName>
        <fullName evidence="2">Uncharacterized protein</fullName>
    </submittedName>
</protein>
<reference evidence="2 3" key="1">
    <citation type="submission" date="2020-02" db="EMBL/GenBank/DDBJ databases">
        <authorList>
            <person name="Ferguson B K."/>
        </authorList>
    </citation>
    <scope>NUCLEOTIDE SEQUENCE [LARGE SCALE GENOMIC DNA]</scope>
</reference>
<keyword evidence="3" id="KW-1185">Reference proteome</keyword>
<proteinExistence type="predicted"/>